<dbReference type="SUPFAM" id="SSF53474">
    <property type="entry name" value="alpha/beta-Hydrolases"/>
    <property type="match status" value="1"/>
</dbReference>
<dbReference type="InterPro" id="IPR002925">
    <property type="entry name" value="Dienelactn_hydro"/>
</dbReference>
<dbReference type="EMBL" id="JACHLN010000004">
    <property type="protein sequence ID" value="MBB4841050.1"/>
    <property type="molecule type" value="Genomic_DNA"/>
</dbReference>
<dbReference type="AlphaFoldDB" id="A0A7W7K615"/>
<dbReference type="Pfam" id="PF01738">
    <property type="entry name" value="DLH"/>
    <property type="match status" value="1"/>
</dbReference>
<dbReference type="PANTHER" id="PTHR46623">
    <property type="entry name" value="CARBOXYMETHYLENEBUTENOLIDASE-RELATED"/>
    <property type="match status" value="1"/>
</dbReference>
<dbReference type="Gene3D" id="3.40.50.1820">
    <property type="entry name" value="alpha/beta hydrolase"/>
    <property type="match status" value="1"/>
</dbReference>
<dbReference type="InterPro" id="IPR029058">
    <property type="entry name" value="AB_hydrolase_fold"/>
</dbReference>
<dbReference type="PANTHER" id="PTHR46623:SF10">
    <property type="entry name" value="CARBOXYMETHYLENEBUTENOLIDASE HOMOLOG"/>
    <property type="match status" value="1"/>
</dbReference>
<name>A0A7W7K615_9SPHN</name>
<dbReference type="RefSeq" id="WP_184170060.1">
    <property type="nucleotide sequence ID" value="NZ_JACHLN010000004.1"/>
</dbReference>
<proteinExistence type="predicted"/>
<evidence type="ECO:0000259" key="1">
    <source>
        <dbReference type="Pfam" id="PF01738"/>
    </source>
</evidence>
<sequence length="281" mass="29884">MCDDLTAADNADFLMTRREFGAGAAAAGVVALLPVPANAAEIRGRDVTIVTPDGSCDAYFVAPAKGKHPAVIVWPDIFGLRPAFRQMADRLAQSGYAVLTVNQFYRSTKTPFVTEGQGFDDALRAKVTPWRALLTNEAAQRDAAAFIAWVDGEKEVDRKRGIGTTGYCMGGPLVMLTAAASPARVRGAATFHGGGLAADGLLALVPTMKARFLIAIAENDDGRAPGDKDKLRAAFAAAKLPAEIEVYKGTMHGWCPPDSQVYNPAEANRAWDRLLATFATL</sequence>
<dbReference type="PROSITE" id="PS51318">
    <property type="entry name" value="TAT"/>
    <property type="match status" value="1"/>
</dbReference>
<dbReference type="Proteomes" id="UP000575241">
    <property type="component" value="Unassembled WGS sequence"/>
</dbReference>
<evidence type="ECO:0000313" key="2">
    <source>
        <dbReference type="EMBL" id="MBB4841050.1"/>
    </source>
</evidence>
<protein>
    <submittedName>
        <fullName evidence="2">Carboxymethylenebutenolidase</fullName>
        <ecNumber evidence="2">3.1.1.45</ecNumber>
    </submittedName>
</protein>
<dbReference type="EC" id="3.1.1.45" evidence="2"/>
<organism evidence="2 3">
    <name type="scientific">Sphingomonas kyeonggiensis</name>
    <dbReference type="NCBI Taxonomy" id="1268553"/>
    <lineage>
        <taxon>Bacteria</taxon>
        <taxon>Pseudomonadati</taxon>
        <taxon>Pseudomonadota</taxon>
        <taxon>Alphaproteobacteria</taxon>
        <taxon>Sphingomonadales</taxon>
        <taxon>Sphingomonadaceae</taxon>
        <taxon>Sphingomonas</taxon>
    </lineage>
</organism>
<reference evidence="2 3" key="1">
    <citation type="submission" date="2020-08" db="EMBL/GenBank/DDBJ databases">
        <title>Functional genomics of gut bacteria from endangered species of beetles.</title>
        <authorList>
            <person name="Carlos-Shanley C."/>
        </authorList>
    </citation>
    <scope>NUCLEOTIDE SEQUENCE [LARGE SCALE GENOMIC DNA]</scope>
    <source>
        <strain evidence="2 3">S00224</strain>
    </source>
</reference>
<dbReference type="GO" id="GO:0008806">
    <property type="term" value="F:carboxymethylenebutenolidase activity"/>
    <property type="evidence" value="ECO:0007669"/>
    <property type="project" value="UniProtKB-EC"/>
</dbReference>
<keyword evidence="3" id="KW-1185">Reference proteome</keyword>
<dbReference type="InterPro" id="IPR006311">
    <property type="entry name" value="TAT_signal"/>
</dbReference>
<gene>
    <name evidence="2" type="ORF">HNP52_004147</name>
</gene>
<keyword evidence="2" id="KW-0378">Hydrolase</keyword>
<dbReference type="InterPro" id="IPR051049">
    <property type="entry name" value="Dienelactone_hydrolase-like"/>
</dbReference>
<accession>A0A7W7K615</accession>
<evidence type="ECO:0000313" key="3">
    <source>
        <dbReference type="Proteomes" id="UP000575241"/>
    </source>
</evidence>
<feature type="domain" description="Dienelactone hydrolase" evidence="1">
    <location>
        <begin position="57"/>
        <end position="280"/>
    </location>
</feature>
<comment type="caution">
    <text evidence="2">The sequence shown here is derived from an EMBL/GenBank/DDBJ whole genome shotgun (WGS) entry which is preliminary data.</text>
</comment>